<dbReference type="Gene3D" id="2.60.40.3310">
    <property type="match status" value="1"/>
</dbReference>
<dbReference type="InterPro" id="IPR008966">
    <property type="entry name" value="Adhesion_dom_sf"/>
</dbReference>
<dbReference type="PANTHER" id="PTHR33420:SF3">
    <property type="entry name" value="FIMBRIAL SUBUNIT ELFA"/>
    <property type="match status" value="1"/>
</dbReference>
<comment type="subcellular location">
    <subcellularLocation>
        <location evidence="1">Fimbrium</location>
    </subcellularLocation>
</comment>
<gene>
    <name evidence="7" type="ORF">POT9AD_2916</name>
</gene>
<evidence type="ECO:0000313" key="7">
    <source>
        <dbReference type="EMBL" id="VDN63891.1"/>
    </source>
</evidence>
<sequence length="330" mass="35263">MSKSRVAHPLFRLLWMVVLGAAVPFAHATCSWESDFDQGVYTFNFPTPIIAPSGSPRMGQVLAESRQPVRYPFYLLRCQLGQGNATGSFVAERASAGLQGVYETNVPGVGYRVSLQPEGLYVGSEWRRSIPPLFTGLLTAGDVWREIKLELVAIGSTVGTGAITPGSYATLRTVRYNRYLQVNIQSARIAPSPPSCRLFGNPDQTVTLAPVYRNRFSGVGSTQGEQSFDIVLQCEKVANGIVQLRMDGTPHSSNAPGVLALTSSAAATGGGLQVLDGTTSAPVDLGRTRQLAGLTNGLNTLPYRVRYYQTSTPVGAGAALASVTLTLTYQ</sequence>
<dbReference type="Gene3D" id="2.60.40.1090">
    <property type="entry name" value="Fimbrial-type adhesion domain"/>
    <property type="match status" value="1"/>
</dbReference>
<dbReference type="GO" id="GO:0043709">
    <property type="term" value="P:cell adhesion involved in single-species biofilm formation"/>
    <property type="evidence" value="ECO:0007669"/>
    <property type="project" value="TreeGrafter"/>
</dbReference>
<dbReference type="EMBL" id="LR130779">
    <property type="protein sequence ID" value="VDN63891.1"/>
    <property type="molecule type" value="Genomic_DNA"/>
</dbReference>
<keyword evidence="4" id="KW-0281">Fimbrium</keyword>
<dbReference type="InterPro" id="IPR050263">
    <property type="entry name" value="Bact_Fimbrial_Adh_Pro"/>
</dbReference>
<comment type="similarity">
    <text evidence="2">Belongs to the fimbrial protein family.</text>
</comment>
<dbReference type="InterPro" id="IPR036937">
    <property type="entry name" value="Adhesion_dom_fimbrial_sf"/>
</dbReference>
<dbReference type="InterPro" id="IPR000259">
    <property type="entry name" value="Adhesion_dom_fimbrial"/>
</dbReference>
<dbReference type="AlphaFoldDB" id="A0A653B5H6"/>
<organism evidence="7">
    <name type="scientific">Ectopseudomonas oleovorans</name>
    <name type="common">Pseudomonas oleovorans</name>
    <dbReference type="NCBI Taxonomy" id="301"/>
    <lineage>
        <taxon>Bacteria</taxon>
        <taxon>Pseudomonadati</taxon>
        <taxon>Pseudomonadota</taxon>
        <taxon>Gammaproteobacteria</taxon>
        <taxon>Pseudomonadales</taxon>
        <taxon>Pseudomonadaceae</taxon>
        <taxon>Ectopseudomonas</taxon>
    </lineage>
</organism>
<evidence type="ECO:0000256" key="2">
    <source>
        <dbReference type="ARBA" id="ARBA00006671"/>
    </source>
</evidence>
<evidence type="ECO:0000256" key="1">
    <source>
        <dbReference type="ARBA" id="ARBA00004561"/>
    </source>
</evidence>
<name>A0A653B5H6_ECTOL</name>
<dbReference type="SUPFAM" id="SSF49401">
    <property type="entry name" value="Bacterial adhesins"/>
    <property type="match status" value="1"/>
</dbReference>
<dbReference type="InterPro" id="IPR054160">
    <property type="entry name" value="MrkD_recept-bd"/>
</dbReference>
<keyword evidence="3" id="KW-0732">Signal</keyword>
<dbReference type="Pfam" id="PF00419">
    <property type="entry name" value="Fimbrial"/>
    <property type="match status" value="1"/>
</dbReference>
<proteinExistence type="inferred from homology"/>
<evidence type="ECO:0000259" key="6">
    <source>
        <dbReference type="Pfam" id="PF22003"/>
    </source>
</evidence>
<dbReference type="GO" id="GO:0009289">
    <property type="term" value="C:pilus"/>
    <property type="evidence" value="ECO:0007669"/>
    <property type="project" value="UniProtKB-SubCell"/>
</dbReference>
<dbReference type="OrthoDB" id="7010164at2"/>
<evidence type="ECO:0000256" key="4">
    <source>
        <dbReference type="ARBA" id="ARBA00023263"/>
    </source>
</evidence>
<feature type="domain" description="MrkD-like receptor binding" evidence="6">
    <location>
        <begin position="57"/>
        <end position="180"/>
    </location>
</feature>
<accession>A0A653B5H6</accession>
<evidence type="ECO:0000256" key="3">
    <source>
        <dbReference type="ARBA" id="ARBA00022729"/>
    </source>
</evidence>
<dbReference type="Pfam" id="PF22003">
    <property type="entry name" value="MrkDrd"/>
    <property type="match status" value="1"/>
</dbReference>
<evidence type="ECO:0000259" key="5">
    <source>
        <dbReference type="Pfam" id="PF00419"/>
    </source>
</evidence>
<reference evidence="7" key="1">
    <citation type="submission" date="2018-11" db="EMBL/GenBank/DDBJ databases">
        <authorList>
            <consortium name="Genoscope - CEA"/>
            <person name="William W."/>
        </authorList>
    </citation>
    <scope>NUCLEOTIDE SEQUENCE [LARGE SCALE GENOMIC DNA]</scope>
    <source>
        <strain evidence="7">T9AD</strain>
    </source>
</reference>
<protein>
    <submittedName>
        <fullName evidence="7">Putative Type-1A pilin</fullName>
    </submittedName>
</protein>
<dbReference type="PANTHER" id="PTHR33420">
    <property type="entry name" value="FIMBRIAL SUBUNIT ELFA-RELATED"/>
    <property type="match status" value="1"/>
</dbReference>
<feature type="domain" description="Fimbrial-type adhesion" evidence="5">
    <location>
        <begin position="191"/>
        <end position="330"/>
    </location>
</feature>